<organism evidence="1 2">
    <name type="scientific">Cesiribacter andamanensis AMV16</name>
    <dbReference type="NCBI Taxonomy" id="1279009"/>
    <lineage>
        <taxon>Bacteria</taxon>
        <taxon>Pseudomonadati</taxon>
        <taxon>Bacteroidota</taxon>
        <taxon>Cytophagia</taxon>
        <taxon>Cytophagales</taxon>
        <taxon>Cesiribacteraceae</taxon>
        <taxon>Cesiribacter</taxon>
    </lineage>
</organism>
<dbReference type="Gene3D" id="3.40.50.12370">
    <property type="match status" value="1"/>
</dbReference>
<dbReference type="EMBL" id="AODQ01000006">
    <property type="protein sequence ID" value="EMR04403.1"/>
    <property type="molecule type" value="Genomic_DNA"/>
</dbReference>
<keyword evidence="2" id="KW-1185">Reference proteome</keyword>
<dbReference type="OrthoDB" id="641005at2"/>
<name>M7N716_9BACT</name>
<evidence type="ECO:0000313" key="2">
    <source>
        <dbReference type="Proteomes" id="UP000011910"/>
    </source>
</evidence>
<accession>M7N716</accession>
<comment type="caution">
    <text evidence="1">The sequence shown here is derived from an EMBL/GenBank/DDBJ whole genome shotgun (WGS) entry which is preliminary data.</text>
</comment>
<sequence length="296" mass="32954">MRCKKILIGFGSTIYSELEVDFTIRYLAQPKMLLVGAVLNDLQGLPQHEPCEDSKCKGSAQACVQKKVGKDRQRLHAYLHERCEALCCRAVVHQDGGTTLDALMHETRYADLLVISQETYLASTTSGGQLVPVSRVLENCDCPVLVVPPHPADLEQVVLTFDGSARAMAGIKQFAYVLAGITQLLPVTVLATYSETNELTASEEKLFIEYLKQHFRNVALHRICENSERTLLSAVGLNENSLVVVNNPSPQNLPLLKKLLDGAATLHTPPAGIYPWRQRPQRRSCKCLRSWKKTCW</sequence>
<dbReference type="STRING" id="1279009.ADICEAN_00437"/>
<dbReference type="Proteomes" id="UP000011910">
    <property type="component" value="Unassembled WGS sequence"/>
</dbReference>
<dbReference type="eggNOG" id="COG0589">
    <property type="taxonomic scope" value="Bacteria"/>
</dbReference>
<evidence type="ECO:0000313" key="1">
    <source>
        <dbReference type="EMBL" id="EMR04403.1"/>
    </source>
</evidence>
<reference evidence="1 2" key="1">
    <citation type="journal article" date="2013" name="Genome Announc.">
        <title>Draft Genome Sequence of Cesiribacter andamanensis Strain AMV16T, Isolated from a Soil Sample from a Mud Volcano in the Andaman Islands, India.</title>
        <authorList>
            <person name="Shivaji S."/>
            <person name="Ara S."/>
            <person name="Begum Z."/>
            <person name="Srinivas T.N."/>
            <person name="Singh A."/>
            <person name="Kumar Pinnaka A."/>
        </authorList>
    </citation>
    <scope>NUCLEOTIDE SEQUENCE [LARGE SCALE GENOMIC DNA]</scope>
    <source>
        <strain evidence="1 2">AMV16</strain>
    </source>
</reference>
<gene>
    <name evidence="1" type="ORF">ADICEAN_00437</name>
</gene>
<evidence type="ECO:0008006" key="3">
    <source>
        <dbReference type="Google" id="ProtNLM"/>
    </source>
</evidence>
<dbReference type="AlphaFoldDB" id="M7N716"/>
<proteinExistence type="predicted"/>
<dbReference type="RefSeq" id="WP_009193844.1">
    <property type="nucleotide sequence ID" value="NZ_AODQ01000006.1"/>
</dbReference>
<protein>
    <recommendedName>
        <fullName evidence="3">Universal stress protein family protein</fullName>
    </recommendedName>
</protein>